<feature type="domain" description="F-box" evidence="3">
    <location>
        <begin position="100"/>
        <end position="139"/>
    </location>
</feature>
<proteinExistence type="predicted"/>
<evidence type="ECO:0000313" key="5">
    <source>
        <dbReference type="EMBL" id="GAV48873.1"/>
    </source>
</evidence>
<name>A0A1Q2ZZW7_ZYGRO</name>
<evidence type="ECO:0000259" key="3">
    <source>
        <dbReference type="Pfam" id="PF12937"/>
    </source>
</evidence>
<dbReference type="Pfam" id="PF12937">
    <property type="entry name" value="F-box-like"/>
    <property type="match status" value="1"/>
</dbReference>
<dbReference type="PANTHER" id="PTHR12874:SF9">
    <property type="entry name" value="F-BOX ONLY PROTEIN 48"/>
    <property type="match status" value="1"/>
</dbReference>
<dbReference type="PANTHER" id="PTHR12874">
    <property type="entry name" value="F-BOX ONLY PROTEIN 48-RELATED"/>
    <property type="match status" value="1"/>
</dbReference>
<accession>A0A1Q2ZZW7</accession>
<dbReference type="AlphaFoldDB" id="A0A1Q2ZZW7"/>
<dbReference type="GO" id="GO:0005737">
    <property type="term" value="C:cytoplasm"/>
    <property type="evidence" value="ECO:0007669"/>
    <property type="project" value="TreeGrafter"/>
</dbReference>
<gene>
    <name evidence="5" type="ORF">ZYGR_0N02780</name>
</gene>
<organism evidence="5 6">
    <name type="scientific">Zygosaccharomyces rouxii</name>
    <dbReference type="NCBI Taxonomy" id="4956"/>
    <lineage>
        <taxon>Eukaryota</taxon>
        <taxon>Fungi</taxon>
        <taxon>Dikarya</taxon>
        <taxon>Ascomycota</taxon>
        <taxon>Saccharomycotina</taxon>
        <taxon>Saccharomycetes</taxon>
        <taxon>Saccharomycetales</taxon>
        <taxon>Saccharomycetaceae</taxon>
        <taxon>Zygosaccharomyces</taxon>
    </lineage>
</organism>
<dbReference type="GO" id="GO:0031146">
    <property type="term" value="P:SCF-dependent proteasomal ubiquitin-dependent protein catabolic process"/>
    <property type="evidence" value="ECO:0007669"/>
    <property type="project" value="EnsemblFungi"/>
</dbReference>
<protein>
    <submittedName>
        <fullName evidence="5">Uncharacterized protein</fullName>
    </submittedName>
</protein>
<dbReference type="Proteomes" id="UP000187013">
    <property type="component" value="Unassembled WGS sequence"/>
</dbReference>
<dbReference type="GO" id="GO:0071406">
    <property type="term" value="P:cellular response to methylmercury"/>
    <property type="evidence" value="ECO:0007669"/>
    <property type="project" value="EnsemblFungi"/>
</dbReference>
<dbReference type="GO" id="GO:0019005">
    <property type="term" value="C:SCF ubiquitin ligase complex"/>
    <property type="evidence" value="ECO:0007669"/>
    <property type="project" value="EnsemblFungi"/>
</dbReference>
<dbReference type="SUPFAM" id="SSF81383">
    <property type="entry name" value="F-box domain"/>
    <property type="match status" value="1"/>
</dbReference>
<dbReference type="InterPro" id="IPR001810">
    <property type="entry name" value="F-box_dom"/>
</dbReference>
<evidence type="ECO:0000256" key="1">
    <source>
        <dbReference type="ARBA" id="ARBA00022786"/>
    </source>
</evidence>
<dbReference type="CDD" id="cd09917">
    <property type="entry name" value="F-box_SF"/>
    <property type="match status" value="1"/>
</dbReference>
<dbReference type="eggNOG" id="KOG2997">
    <property type="taxonomic scope" value="Eukaryota"/>
</dbReference>
<comment type="caution">
    <text evidence="5">The sequence shown here is derived from an EMBL/GenBank/DDBJ whole genome shotgun (WGS) entry which is preliminary data.</text>
</comment>
<keyword evidence="1" id="KW-0833">Ubl conjugation pathway</keyword>
<evidence type="ECO:0000313" key="6">
    <source>
        <dbReference type="Proteomes" id="UP000187013"/>
    </source>
</evidence>
<dbReference type="OrthoDB" id="2117972at2759"/>
<feature type="domain" description="F-box protein Hrt3/FBXO9 C-terminal" evidence="4">
    <location>
        <begin position="177"/>
        <end position="251"/>
    </location>
</feature>
<feature type="region of interest" description="Disordered" evidence="2">
    <location>
        <begin position="70"/>
        <end position="92"/>
    </location>
</feature>
<evidence type="ECO:0000256" key="2">
    <source>
        <dbReference type="SAM" id="MobiDB-lite"/>
    </source>
</evidence>
<dbReference type="OMA" id="RWNRLDF"/>
<dbReference type="EMBL" id="BDGX01000014">
    <property type="protein sequence ID" value="GAV48873.1"/>
    <property type="molecule type" value="Genomic_DNA"/>
</dbReference>
<reference evidence="5 6" key="1">
    <citation type="submission" date="2016-08" db="EMBL/GenBank/DDBJ databases">
        <title>Draft genome sequence of allopolyploid Zygosaccharomyces rouxii.</title>
        <authorList>
            <person name="Watanabe J."/>
            <person name="Uehara K."/>
            <person name="Mogi Y."/>
            <person name="Tsukioka Y."/>
        </authorList>
    </citation>
    <scope>NUCLEOTIDE SEQUENCE [LARGE SCALE GENOMIC DNA]</scope>
    <source>
        <strain evidence="5 6">NBRC 110957</strain>
    </source>
</reference>
<dbReference type="Pfam" id="PF19270">
    <property type="entry name" value="FBO_C"/>
    <property type="match status" value="1"/>
</dbReference>
<sequence>MVDTGNAEVAISWWEKGVQKEKDGSMNDAIRFYREALKTHEGVEKLYRKKLFEEHELEKKLEQLRLDSIDSRNDTVSPGDQAQADEDEDDSQRDPCWLLDILPPDVLSRIVHYVVLQSGESWLNLSLTCSTFNRLCFHEMDPYRTFARMIYPKQQYDEMAMDLNGISNIGIWEKEFWGPNYRKMLMERPFVKFGGIYISVVNYLRYGANQDGSRSWMNPIHMITYYRYFRFYPDGGCLRLLTTDEPSMVVPHFSTDTPPRNSEMCRWSLGFDHAFGHLTITRSSSKYTFVEELQIKDQGTRIHQRLKWLSSVIIDKEGEVTECSMKKEKPFFFSRVRSYLPSSTMY</sequence>
<evidence type="ECO:0000259" key="4">
    <source>
        <dbReference type="Pfam" id="PF19270"/>
    </source>
</evidence>
<dbReference type="InterPro" id="IPR045464">
    <property type="entry name" value="Hrt3/FBXO9_C"/>
</dbReference>
<dbReference type="InterPro" id="IPR036047">
    <property type="entry name" value="F-box-like_dom_sf"/>
</dbReference>